<dbReference type="AlphaFoldDB" id="A0A3P6T7Y3"/>
<reference evidence="2 3" key="1">
    <citation type="submission" date="2018-08" db="EMBL/GenBank/DDBJ databases">
        <authorList>
            <person name="Laetsch R D."/>
            <person name="Stevens L."/>
            <person name="Kumar S."/>
            <person name="Blaxter L. M."/>
        </authorList>
    </citation>
    <scope>NUCLEOTIDE SEQUENCE [LARGE SCALE GENOMIC DNA]</scope>
</reference>
<gene>
    <name evidence="2" type="ORF">NLS_LOCUS6537</name>
</gene>
<dbReference type="OrthoDB" id="5876752at2759"/>
<evidence type="ECO:0000313" key="2">
    <source>
        <dbReference type="EMBL" id="VDK84176.1"/>
    </source>
</evidence>
<feature type="region of interest" description="Disordered" evidence="1">
    <location>
        <begin position="229"/>
        <end position="261"/>
    </location>
</feature>
<evidence type="ECO:0000256" key="1">
    <source>
        <dbReference type="SAM" id="MobiDB-lite"/>
    </source>
</evidence>
<sequence>MSEEEQDVKLRDHAPNAHPIRIYRNDRVEKFNKWVDRVLSYFKFISFRNNHLTQSVTTEREREKIFEKTTSKKKKIEHNSAMEFVLIPILLAYPVSACLGGPGGAGCCQPQAQPACAPSQCSSQAPRSGQYKAAPVSFGRGGYAAAPTITHAPFSAPQPFYAPASPYDASPPPSSYGARVQYKDSTLGNAQSPVLPPENAPVPGRFAEAAEHTALRDGILAPIVDAVGDGNQDAAPQNTATVATSQGISDIPKTNIRHLQN</sequence>
<dbReference type="EMBL" id="UYRX01000584">
    <property type="protein sequence ID" value="VDK84176.1"/>
    <property type="molecule type" value="Genomic_DNA"/>
</dbReference>
<evidence type="ECO:0000313" key="3">
    <source>
        <dbReference type="Proteomes" id="UP000277928"/>
    </source>
</evidence>
<dbReference type="Proteomes" id="UP000277928">
    <property type="component" value="Unassembled WGS sequence"/>
</dbReference>
<protein>
    <submittedName>
        <fullName evidence="2">Uncharacterized protein</fullName>
    </submittedName>
</protein>
<name>A0A3P6T7Y3_LITSI</name>
<keyword evidence="3" id="KW-1185">Reference proteome</keyword>
<dbReference type="STRING" id="42156.A0A3P6T7Y3"/>
<feature type="compositionally biased region" description="Polar residues" evidence="1">
    <location>
        <begin position="234"/>
        <end position="248"/>
    </location>
</feature>
<proteinExistence type="predicted"/>
<organism evidence="2 3">
    <name type="scientific">Litomosoides sigmodontis</name>
    <name type="common">Filarial nematode worm</name>
    <dbReference type="NCBI Taxonomy" id="42156"/>
    <lineage>
        <taxon>Eukaryota</taxon>
        <taxon>Metazoa</taxon>
        <taxon>Ecdysozoa</taxon>
        <taxon>Nematoda</taxon>
        <taxon>Chromadorea</taxon>
        <taxon>Rhabditida</taxon>
        <taxon>Spirurina</taxon>
        <taxon>Spiruromorpha</taxon>
        <taxon>Filarioidea</taxon>
        <taxon>Onchocercidae</taxon>
        <taxon>Litomosoides</taxon>
    </lineage>
</organism>
<accession>A0A3P6T7Y3</accession>